<gene>
    <name evidence="1" type="ORF">T4A_11757</name>
</gene>
<dbReference type="EMBL" id="JYDR01003789">
    <property type="protein sequence ID" value="KRY50606.1"/>
    <property type="molecule type" value="Genomic_DNA"/>
</dbReference>
<organism evidence="1 2">
    <name type="scientific">Trichinella pseudospiralis</name>
    <name type="common">Parasitic roundworm</name>
    <dbReference type="NCBI Taxonomy" id="6337"/>
    <lineage>
        <taxon>Eukaryota</taxon>
        <taxon>Metazoa</taxon>
        <taxon>Ecdysozoa</taxon>
        <taxon>Nematoda</taxon>
        <taxon>Enoplea</taxon>
        <taxon>Dorylaimia</taxon>
        <taxon>Trichinellida</taxon>
        <taxon>Trichinellidae</taxon>
        <taxon>Trichinella</taxon>
    </lineage>
</organism>
<accession>A0A0V1CNH5</accession>
<protein>
    <submittedName>
        <fullName evidence="1">Uncharacterized protein</fullName>
    </submittedName>
</protein>
<evidence type="ECO:0000313" key="1">
    <source>
        <dbReference type="EMBL" id="KRY50606.1"/>
    </source>
</evidence>
<name>A0A0V1CNH5_TRIPS</name>
<reference evidence="1 2" key="1">
    <citation type="submission" date="2015-01" db="EMBL/GenBank/DDBJ databases">
        <title>Evolution of Trichinella species and genotypes.</title>
        <authorList>
            <person name="Korhonen P.K."/>
            <person name="Edoardo P."/>
            <person name="Giuseppe L.R."/>
            <person name="Gasser R.B."/>
        </authorList>
    </citation>
    <scope>NUCLEOTIDE SEQUENCE [LARGE SCALE GENOMIC DNA]</scope>
    <source>
        <strain evidence="1">ISS13</strain>
    </source>
</reference>
<sequence>MARARSPCPWLLRLVGSCQSFRVCIPLFCVRIQ</sequence>
<proteinExistence type="predicted"/>
<dbReference type="Proteomes" id="UP000054632">
    <property type="component" value="Unassembled WGS sequence"/>
</dbReference>
<dbReference type="AlphaFoldDB" id="A0A0V1CNH5"/>
<comment type="caution">
    <text evidence="1">The sequence shown here is derived from an EMBL/GenBank/DDBJ whole genome shotgun (WGS) entry which is preliminary data.</text>
</comment>
<evidence type="ECO:0000313" key="2">
    <source>
        <dbReference type="Proteomes" id="UP000054632"/>
    </source>
</evidence>